<evidence type="ECO:0000259" key="2">
    <source>
        <dbReference type="Pfam" id="PF01205"/>
    </source>
</evidence>
<gene>
    <name evidence="3" type="ORF">ACFOMG_08165</name>
</gene>
<dbReference type="PROSITE" id="PS00910">
    <property type="entry name" value="UPF0029"/>
    <property type="match status" value="1"/>
</dbReference>
<feature type="domain" description="Impact N-terminal" evidence="2">
    <location>
        <begin position="15"/>
        <end position="121"/>
    </location>
</feature>
<keyword evidence="4" id="KW-1185">Reference proteome</keyword>
<dbReference type="NCBIfam" id="TIGR00257">
    <property type="entry name" value="IMPACT_YIGZ"/>
    <property type="match status" value="1"/>
</dbReference>
<dbReference type="Proteomes" id="UP001595722">
    <property type="component" value="Unassembled WGS sequence"/>
</dbReference>
<dbReference type="EMBL" id="JBHRYB010000005">
    <property type="protein sequence ID" value="MFC3680085.1"/>
    <property type="molecule type" value="Genomic_DNA"/>
</dbReference>
<comment type="similarity">
    <text evidence="1">Belongs to the IMPACT family.</text>
</comment>
<dbReference type="InterPro" id="IPR036956">
    <property type="entry name" value="Impact_N_sf"/>
</dbReference>
<dbReference type="InterPro" id="IPR020568">
    <property type="entry name" value="Ribosomal_Su5_D2-typ_SF"/>
</dbReference>
<reference evidence="4" key="1">
    <citation type="journal article" date="2019" name="Int. J. Syst. Evol. Microbiol.">
        <title>The Global Catalogue of Microorganisms (GCM) 10K type strain sequencing project: providing services to taxonomists for standard genome sequencing and annotation.</title>
        <authorList>
            <consortium name="The Broad Institute Genomics Platform"/>
            <consortium name="The Broad Institute Genome Sequencing Center for Infectious Disease"/>
            <person name="Wu L."/>
            <person name="Ma J."/>
        </authorList>
    </citation>
    <scope>NUCLEOTIDE SEQUENCE [LARGE SCALE GENOMIC DNA]</scope>
    <source>
        <strain evidence="4">KCTC 42424</strain>
    </source>
</reference>
<sequence>MKYPTAVSEHCFEEKRSRFITELLPANSEADIKNRISQLKTQHPKASHVCSAFRLNINDQVQEGFSDDGEPSGTAGMPMLKVIRHHQLINCAVLVTRYFGGIKLGMGGLQRAYGQACSNAIMEAQHQLNELKKTRYLTLSADFHQENSVRHLASQFNNSTIQIDYHARGLDIVISVEDDDYATIRERFIQQNFQLKSPD</sequence>
<dbReference type="InterPro" id="IPR015796">
    <property type="entry name" value="Impact_YigZ-like"/>
</dbReference>
<dbReference type="PANTHER" id="PTHR16301:SF20">
    <property type="entry name" value="IMPACT FAMILY MEMBER YIGZ"/>
    <property type="match status" value="1"/>
</dbReference>
<evidence type="ECO:0000313" key="3">
    <source>
        <dbReference type="EMBL" id="MFC3680085.1"/>
    </source>
</evidence>
<dbReference type="PANTHER" id="PTHR16301">
    <property type="entry name" value="IMPACT-RELATED"/>
    <property type="match status" value="1"/>
</dbReference>
<dbReference type="InterPro" id="IPR001498">
    <property type="entry name" value="Impact_N"/>
</dbReference>
<dbReference type="SUPFAM" id="SSF54211">
    <property type="entry name" value="Ribosomal protein S5 domain 2-like"/>
    <property type="match status" value="1"/>
</dbReference>
<proteinExistence type="inferred from homology"/>
<dbReference type="InterPro" id="IPR020569">
    <property type="entry name" value="UPF0029_Impact_CS"/>
</dbReference>
<protein>
    <submittedName>
        <fullName evidence="3">YigZ family protein</fullName>
    </submittedName>
</protein>
<organism evidence="3 4">
    <name type="scientific">Bacterioplanoides pacificum</name>
    <dbReference type="NCBI Taxonomy" id="1171596"/>
    <lineage>
        <taxon>Bacteria</taxon>
        <taxon>Pseudomonadati</taxon>
        <taxon>Pseudomonadota</taxon>
        <taxon>Gammaproteobacteria</taxon>
        <taxon>Oceanospirillales</taxon>
        <taxon>Oceanospirillaceae</taxon>
        <taxon>Bacterioplanoides</taxon>
    </lineage>
</organism>
<comment type="caution">
    <text evidence="3">The sequence shown here is derived from an EMBL/GenBank/DDBJ whole genome shotgun (WGS) entry which is preliminary data.</text>
</comment>
<dbReference type="Pfam" id="PF01205">
    <property type="entry name" value="Impact_N"/>
    <property type="match status" value="1"/>
</dbReference>
<dbReference type="InterPro" id="IPR023582">
    <property type="entry name" value="Impact"/>
</dbReference>
<dbReference type="Gene3D" id="3.30.230.30">
    <property type="entry name" value="Impact, N-terminal domain"/>
    <property type="match status" value="1"/>
</dbReference>
<name>A0ABV7VRC9_9GAMM</name>
<dbReference type="RefSeq" id="WP_376865925.1">
    <property type="nucleotide sequence ID" value="NZ_JBHRYB010000005.1"/>
</dbReference>
<accession>A0ABV7VRC9</accession>
<evidence type="ECO:0000256" key="1">
    <source>
        <dbReference type="ARBA" id="ARBA00007665"/>
    </source>
</evidence>
<evidence type="ECO:0000313" key="4">
    <source>
        <dbReference type="Proteomes" id="UP001595722"/>
    </source>
</evidence>